<dbReference type="Proteomes" id="UP000696280">
    <property type="component" value="Unassembled WGS sequence"/>
</dbReference>
<keyword evidence="3" id="KW-1185">Reference proteome</keyword>
<organism evidence="2 3">
    <name type="scientific">Hymenoscyphus fraxineus</name>
    <dbReference type="NCBI Taxonomy" id="746836"/>
    <lineage>
        <taxon>Eukaryota</taxon>
        <taxon>Fungi</taxon>
        <taxon>Dikarya</taxon>
        <taxon>Ascomycota</taxon>
        <taxon>Pezizomycotina</taxon>
        <taxon>Leotiomycetes</taxon>
        <taxon>Helotiales</taxon>
        <taxon>Helotiaceae</taxon>
        <taxon>Hymenoscyphus</taxon>
    </lineage>
</organism>
<evidence type="ECO:0000313" key="2">
    <source>
        <dbReference type="EMBL" id="CAG8949897.1"/>
    </source>
</evidence>
<evidence type="ECO:0000313" key="3">
    <source>
        <dbReference type="Proteomes" id="UP000696280"/>
    </source>
</evidence>
<dbReference type="EMBL" id="CAJVRL010000025">
    <property type="protein sequence ID" value="CAG8949897.1"/>
    <property type="molecule type" value="Genomic_DNA"/>
</dbReference>
<comment type="caution">
    <text evidence="2">The sequence shown here is derived from an EMBL/GenBank/DDBJ whole genome shotgun (WGS) entry which is preliminary data.</text>
</comment>
<feature type="compositionally biased region" description="Gly residues" evidence="1">
    <location>
        <begin position="83"/>
        <end position="93"/>
    </location>
</feature>
<feature type="compositionally biased region" description="Acidic residues" evidence="1">
    <location>
        <begin position="1"/>
        <end position="10"/>
    </location>
</feature>
<name>A0A9N9PPX8_9HELO</name>
<reference evidence="2" key="1">
    <citation type="submission" date="2021-07" db="EMBL/GenBank/DDBJ databases">
        <authorList>
            <person name="Durling M."/>
        </authorList>
    </citation>
    <scope>NUCLEOTIDE SEQUENCE</scope>
</reference>
<proteinExistence type="predicted"/>
<protein>
    <submittedName>
        <fullName evidence="2">Uncharacterized protein</fullName>
    </submittedName>
</protein>
<accession>A0A9N9PPX8</accession>
<sequence>MDMDVDEADEELHLPFGPSFDLDLDDPGPCSRSIPVQSPPELTAVESGTRKLTTWCRSPVPVPNSHPWRDYYEVRSSSRGIGGLQGMKVGGPGPAETTNGAALDALGDEDGPVKGPDSMEARPTRLRLRPWP</sequence>
<gene>
    <name evidence="2" type="ORF">HYFRA_00004226</name>
</gene>
<feature type="region of interest" description="Disordered" evidence="1">
    <location>
        <begin position="83"/>
        <end position="132"/>
    </location>
</feature>
<feature type="region of interest" description="Disordered" evidence="1">
    <location>
        <begin position="1"/>
        <end position="45"/>
    </location>
</feature>
<evidence type="ECO:0000256" key="1">
    <source>
        <dbReference type="SAM" id="MobiDB-lite"/>
    </source>
</evidence>
<dbReference type="AlphaFoldDB" id="A0A9N9PPX8"/>